<comment type="caution">
    <text evidence="2">The sequence shown here is derived from an EMBL/GenBank/DDBJ whole genome shotgun (WGS) entry which is preliminary data.</text>
</comment>
<sequence>MNLINLLKKIPLDLGQGNLRTTTKGKLIALNLISDGHNKTAIDIGCREGAQSKWLENKGYTVTSVDIEKVYEKCIIVDVNKPLPYQTESFDLIWCSEVIEHLDNPEFTTNEFRRILKPSGSMILTTPNSYFWLQILMSMFGLTPQKVQRDDHKFFFDIHDIKKLFPKAKLFGFFPYFILKFTITSLPFIGFLSPTFVIHEIKEQNN</sequence>
<evidence type="ECO:0000313" key="2">
    <source>
        <dbReference type="EMBL" id="OGH58663.1"/>
    </source>
</evidence>
<feature type="transmembrane region" description="Helical" evidence="1">
    <location>
        <begin position="170"/>
        <end position="192"/>
    </location>
</feature>
<keyword evidence="1" id="KW-1133">Transmembrane helix</keyword>
<keyword evidence="1" id="KW-0812">Transmembrane</keyword>
<dbReference type="Proteomes" id="UP000177067">
    <property type="component" value="Unassembled WGS sequence"/>
</dbReference>
<dbReference type="InterPro" id="IPR029063">
    <property type="entry name" value="SAM-dependent_MTases_sf"/>
</dbReference>
<dbReference type="SUPFAM" id="SSF53335">
    <property type="entry name" value="S-adenosyl-L-methionine-dependent methyltransferases"/>
    <property type="match status" value="1"/>
</dbReference>
<evidence type="ECO:0000256" key="1">
    <source>
        <dbReference type="SAM" id="Phobius"/>
    </source>
</evidence>
<dbReference type="Gene3D" id="3.40.50.150">
    <property type="entry name" value="Vaccinia Virus protein VP39"/>
    <property type="match status" value="1"/>
</dbReference>
<organism evidence="2 3">
    <name type="scientific">Candidatus Magasanikbacteria bacterium RIFCSPHIGHO2_01_FULL_33_34</name>
    <dbReference type="NCBI Taxonomy" id="1798671"/>
    <lineage>
        <taxon>Bacteria</taxon>
        <taxon>Candidatus Magasanikiibacteriota</taxon>
    </lineage>
</organism>
<accession>A0A1F6LHB4</accession>
<evidence type="ECO:0000313" key="3">
    <source>
        <dbReference type="Proteomes" id="UP000177067"/>
    </source>
</evidence>
<name>A0A1F6LHB4_9BACT</name>
<proteinExistence type="predicted"/>
<reference evidence="2 3" key="1">
    <citation type="journal article" date="2016" name="Nat. Commun.">
        <title>Thousands of microbial genomes shed light on interconnected biogeochemical processes in an aquifer system.</title>
        <authorList>
            <person name="Anantharaman K."/>
            <person name="Brown C.T."/>
            <person name="Hug L.A."/>
            <person name="Sharon I."/>
            <person name="Castelle C.J."/>
            <person name="Probst A.J."/>
            <person name="Thomas B.C."/>
            <person name="Singh A."/>
            <person name="Wilkins M.J."/>
            <person name="Karaoz U."/>
            <person name="Brodie E.L."/>
            <person name="Williams K.H."/>
            <person name="Hubbard S.S."/>
            <person name="Banfield J.F."/>
        </authorList>
    </citation>
    <scope>NUCLEOTIDE SEQUENCE [LARGE SCALE GENOMIC DNA]</scope>
</reference>
<gene>
    <name evidence="2" type="ORF">A2725_03120</name>
</gene>
<evidence type="ECO:0008006" key="4">
    <source>
        <dbReference type="Google" id="ProtNLM"/>
    </source>
</evidence>
<dbReference type="Pfam" id="PF13489">
    <property type="entry name" value="Methyltransf_23"/>
    <property type="match status" value="1"/>
</dbReference>
<dbReference type="CDD" id="cd02440">
    <property type="entry name" value="AdoMet_MTases"/>
    <property type="match status" value="1"/>
</dbReference>
<protein>
    <recommendedName>
        <fullName evidence="4">Methyltransferase type 11 domain-containing protein</fullName>
    </recommendedName>
</protein>
<keyword evidence="1" id="KW-0472">Membrane</keyword>
<dbReference type="EMBL" id="MFPS01000009">
    <property type="protein sequence ID" value="OGH58663.1"/>
    <property type="molecule type" value="Genomic_DNA"/>
</dbReference>
<dbReference type="AlphaFoldDB" id="A0A1F6LHB4"/>